<dbReference type="RefSeq" id="WP_280009577.1">
    <property type="nucleotide sequence ID" value="NZ_JAOCEK010000039.1"/>
</dbReference>
<name>A0AA42TWQ2_9BURK</name>
<comment type="caution">
    <text evidence="2">The sequence shown here is derived from an EMBL/GenBank/DDBJ whole genome shotgun (WGS) entry which is preliminary data.</text>
</comment>
<sequence>MQTRPEIDKASTAPTVKALSEESQTATKGTFMTNSTEVTASGATVTPDLAIVDGQITTTSQQIAEHFGKAHRSVLLAIRRLECSTEFTEHNFVRSEYADVTGRKLPCYRITRDGFVFLAMGFTGKESAQWKEAYITAFNKMEVRLLEQATKAQPVQAALDYDRISPAQAQDLKLIVQAIVDAGIQKYAETWARLQRKFKVHSYLALHPDQYEAARAYLIAKLPNGYAPEVEEDFKQGTLRPFDGVAMRAARQVAMGFMTSTYQAAKAGQDTPPMANLPSDVLTGVLANALVQQRFLAFFNAECCLQFKPMSDGAVVIDFENADLDTIAQAVPMARLAALMEALSRRTQTHLDAFGSYLTRAGGVQLM</sequence>
<accession>A0AA42TWQ2</accession>
<evidence type="ECO:0000313" key="2">
    <source>
        <dbReference type="EMBL" id="MDH1337414.1"/>
    </source>
</evidence>
<organism evidence="2 3">
    <name type="scientific">Comamonas thiooxydans</name>
    <dbReference type="NCBI Taxonomy" id="363952"/>
    <lineage>
        <taxon>Bacteria</taxon>
        <taxon>Pseudomonadati</taxon>
        <taxon>Pseudomonadota</taxon>
        <taxon>Betaproteobacteria</taxon>
        <taxon>Burkholderiales</taxon>
        <taxon>Comamonadaceae</taxon>
        <taxon>Comamonas</taxon>
    </lineage>
</organism>
<dbReference type="InterPro" id="IPR014054">
    <property type="entry name" value="Phage_regulatory_Rha"/>
</dbReference>
<dbReference type="Pfam" id="PF09669">
    <property type="entry name" value="Phage_pRha"/>
    <property type="match status" value="1"/>
</dbReference>
<reference evidence="2" key="1">
    <citation type="submission" date="2022-09" db="EMBL/GenBank/DDBJ databases">
        <title>Intensive care unit water sources are persistently colonized with multi-drug resistant bacteria and are the site of extensive horizontal gene transfer of antibiotic resistance genes.</title>
        <authorList>
            <person name="Diorio-Toth L."/>
        </authorList>
    </citation>
    <scope>NUCLEOTIDE SEQUENCE</scope>
    <source>
        <strain evidence="2">GD03832</strain>
    </source>
</reference>
<protein>
    <submittedName>
        <fullName evidence="2">Rha family transcriptional regulator</fullName>
    </submittedName>
</protein>
<evidence type="ECO:0000313" key="3">
    <source>
        <dbReference type="Proteomes" id="UP001161065"/>
    </source>
</evidence>
<dbReference type="Proteomes" id="UP001161065">
    <property type="component" value="Unassembled WGS sequence"/>
</dbReference>
<dbReference type="NCBIfam" id="TIGR02681">
    <property type="entry name" value="phage_pRha"/>
    <property type="match status" value="1"/>
</dbReference>
<proteinExistence type="predicted"/>
<evidence type="ECO:0000256" key="1">
    <source>
        <dbReference type="SAM" id="MobiDB-lite"/>
    </source>
</evidence>
<gene>
    <name evidence="2" type="ORF">N5D63_25070</name>
</gene>
<dbReference type="EMBL" id="JAOCEK010000039">
    <property type="protein sequence ID" value="MDH1337414.1"/>
    <property type="molecule type" value="Genomic_DNA"/>
</dbReference>
<dbReference type="AlphaFoldDB" id="A0AA42TWQ2"/>
<feature type="region of interest" description="Disordered" evidence="1">
    <location>
        <begin position="1"/>
        <end position="26"/>
    </location>
</feature>